<sequence length="57" mass="6555">MSTDKENQKKQSEQTDKKNKDISNSLEKDAVGEYGSQNPTPQARTDQEQNEEQNKKK</sequence>
<evidence type="ECO:0000313" key="3">
    <source>
        <dbReference type="Proteomes" id="UP001597641"/>
    </source>
</evidence>
<accession>A0ABW6BV82</accession>
<reference evidence="3" key="1">
    <citation type="journal article" date="2019" name="Int. J. Syst. Evol. Microbiol.">
        <title>The Global Catalogue of Microorganisms (GCM) 10K type strain sequencing project: providing services to taxonomists for standard genome sequencing and annotation.</title>
        <authorList>
            <consortium name="The Broad Institute Genomics Platform"/>
            <consortium name="The Broad Institute Genome Sequencing Center for Infectious Disease"/>
            <person name="Wu L."/>
            <person name="Ma J."/>
        </authorList>
    </citation>
    <scope>NUCLEOTIDE SEQUENCE [LARGE SCALE GENOMIC DNA]</scope>
    <source>
        <strain evidence="3">KCTC 23984</strain>
    </source>
</reference>
<feature type="region of interest" description="Disordered" evidence="1">
    <location>
        <begin position="1"/>
        <end position="57"/>
    </location>
</feature>
<proteinExistence type="predicted"/>
<protein>
    <recommendedName>
        <fullName evidence="4">3-methyladenine DNA glycosylase</fullName>
    </recommendedName>
</protein>
<organism evidence="2 3">
    <name type="scientific">Pontibacter toksunensis</name>
    <dbReference type="NCBI Taxonomy" id="1332631"/>
    <lineage>
        <taxon>Bacteria</taxon>
        <taxon>Pseudomonadati</taxon>
        <taxon>Bacteroidota</taxon>
        <taxon>Cytophagia</taxon>
        <taxon>Cytophagales</taxon>
        <taxon>Hymenobacteraceae</taxon>
        <taxon>Pontibacter</taxon>
    </lineage>
</organism>
<feature type="compositionally biased region" description="Polar residues" evidence="1">
    <location>
        <begin position="35"/>
        <end position="44"/>
    </location>
</feature>
<dbReference type="RefSeq" id="WP_377485013.1">
    <property type="nucleotide sequence ID" value="NZ_JBHUOX010000008.1"/>
</dbReference>
<evidence type="ECO:0008006" key="4">
    <source>
        <dbReference type="Google" id="ProtNLM"/>
    </source>
</evidence>
<keyword evidence="3" id="KW-1185">Reference proteome</keyword>
<name>A0ABW6BV82_9BACT</name>
<evidence type="ECO:0000313" key="2">
    <source>
        <dbReference type="EMBL" id="MFD3001195.1"/>
    </source>
</evidence>
<feature type="compositionally biased region" description="Basic and acidic residues" evidence="1">
    <location>
        <begin position="1"/>
        <end position="31"/>
    </location>
</feature>
<dbReference type="EMBL" id="JBHUOX010000008">
    <property type="protein sequence ID" value="MFD3001195.1"/>
    <property type="molecule type" value="Genomic_DNA"/>
</dbReference>
<gene>
    <name evidence="2" type="ORF">ACFS7Z_12525</name>
</gene>
<evidence type="ECO:0000256" key="1">
    <source>
        <dbReference type="SAM" id="MobiDB-lite"/>
    </source>
</evidence>
<dbReference type="Proteomes" id="UP001597641">
    <property type="component" value="Unassembled WGS sequence"/>
</dbReference>
<comment type="caution">
    <text evidence="2">The sequence shown here is derived from an EMBL/GenBank/DDBJ whole genome shotgun (WGS) entry which is preliminary data.</text>
</comment>